<dbReference type="PANTHER" id="PTHR11977">
    <property type="entry name" value="VILLIN"/>
    <property type="match status" value="1"/>
</dbReference>
<dbReference type="CDD" id="cd07521">
    <property type="entry name" value="HAD_FCP1-like"/>
    <property type="match status" value="1"/>
</dbReference>
<evidence type="ECO:0000256" key="4">
    <source>
        <dbReference type="ARBA" id="ARBA00023203"/>
    </source>
</evidence>
<comment type="caution">
    <text evidence="7">The sequence shown here is derived from an EMBL/GenBank/DDBJ whole genome shotgun (WGS) entry which is preliminary data.</text>
</comment>
<dbReference type="InterPro" id="IPR004274">
    <property type="entry name" value="FCP1_dom"/>
</dbReference>
<dbReference type="GO" id="GO:0008154">
    <property type="term" value="P:actin polymerization or depolymerization"/>
    <property type="evidence" value="ECO:0007669"/>
    <property type="project" value="TreeGrafter"/>
</dbReference>
<feature type="region of interest" description="Disordered" evidence="5">
    <location>
        <begin position="559"/>
        <end position="628"/>
    </location>
</feature>
<dbReference type="AlphaFoldDB" id="A0A556TWI5"/>
<dbReference type="InterPro" id="IPR023214">
    <property type="entry name" value="HAD_sf"/>
</dbReference>
<sequence>MDNTSIITQVANPKEEEIISSSQEKVSQSNNTLKKHRSRSIFSPFFCCFRGYDVDPPLQNNKTCSLPPPAEENGGSPKSPTKYLLPEVSITDYGKNCVVIDLDETLVHSSFKPISNADFIVPVEIDGTVHQVYVLKRPHVDEFLQKMGELFECVLFTASLAKVPVQSWFDDMTDTELLDLLPLFEGLSREQEGGPENARTMDIHYWIGNSSSQDEQGAAAIYVTQLDECLGGSPVQHREACMLAQSIRDKERGGRAQIGIIEGEKEEESAELMKDCYIVDIGGVSLAVWKGKKASEQERRSALQHAVIWRIEHLELQEVSPSSFGQFYGGDCYLVLYTYNKANKPHYLLYMWLGCSGDEREMSKTVAAILSKNDKQIVMEGQEPAQFWVVLGGKGQYSSDKRFEKEAPMHTPRLFECSNQTGQFRMNEVDSFTQDDLDEDDVMLLDTWDEVFLWIGNSANQFEIQESHNCALEYLKSHPAGRDPDTPIISVKQGYEPPTFTGWFNAWDTHKWSGGLSYEETKSKLSASGLVSQITVDMNNKVMNRKSMAGDVFSSAPGGPIAEITSQNSKSPNPRSVIGSGGSRINAAPAKTQSSTSSGPEQRIKMSSGQLPQGVDPSKQEDDLSEEDFERLLGCSRNDFQRLPKWRQSDLKKKAGLV</sequence>
<reference evidence="7 8" key="1">
    <citation type="journal article" date="2019" name="Genome Biol. Evol.">
        <title>Whole-Genome Sequencing of the Giant Devil Catfish, Bagarius yarrelli.</title>
        <authorList>
            <person name="Jiang W."/>
            <person name="Lv Y."/>
            <person name="Cheng L."/>
            <person name="Yang K."/>
            <person name="Chao B."/>
            <person name="Wang X."/>
            <person name="Li Y."/>
            <person name="Pan X."/>
            <person name="You X."/>
            <person name="Zhang Y."/>
            <person name="Yang J."/>
            <person name="Li J."/>
            <person name="Zhang X."/>
            <person name="Liu S."/>
            <person name="Sun C."/>
            <person name="Yang J."/>
            <person name="Shi Q."/>
        </authorList>
    </citation>
    <scope>NUCLEOTIDE SEQUENCE [LARGE SCALE GENOMIC DNA]</scope>
    <source>
        <strain evidence="7">JWS20170419001</strain>
        <tissue evidence="7">Muscle</tissue>
    </source>
</reference>
<dbReference type="GO" id="GO:0051015">
    <property type="term" value="F:actin filament binding"/>
    <property type="evidence" value="ECO:0007669"/>
    <property type="project" value="InterPro"/>
</dbReference>
<evidence type="ECO:0000313" key="8">
    <source>
        <dbReference type="Proteomes" id="UP000319801"/>
    </source>
</evidence>
<protein>
    <submittedName>
        <fullName evidence="7">Villin-1</fullName>
    </submittedName>
</protein>
<keyword evidence="3" id="KW-0677">Repeat</keyword>
<name>A0A556TWI5_BAGYA</name>
<evidence type="ECO:0000259" key="6">
    <source>
        <dbReference type="PROSITE" id="PS51089"/>
    </source>
</evidence>
<feature type="domain" description="HP" evidence="6">
    <location>
        <begin position="593"/>
        <end position="658"/>
    </location>
</feature>
<dbReference type="GO" id="GO:0015629">
    <property type="term" value="C:actin cytoskeleton"/>
    <property type="evidence" value="ECO:0007669"/>
    <property type="project" value="TreeGrafter"/>
</dbReference>
<dbReference type="Pfam" id="PF03031">
    <property type="entry name" value="NIF"/>
    <property type="match status" value="1"/>
</dbReference>
<dbReference type="GO" id="GO:0051016">
    <property type="term" value="P:barbed-end actin filament capping"/>
    <property type="evidence" value="ECO:0007669"/>
    <property type="project" value="TreeGrafter"/>
</dbReference>
<evidence type="ECO:0000256" key="5">
    <source>
        <dbReference type="SAM" id="MobiDB-lite"/>
    </source>
</evidence>
<dbReference type="InterPro" id="IPR036412">
    <property type="entry name" value="HAD-like_sf"/>
</dbReference>
<keyword evidence="2" id="KW-0117">Actin capping</keyword>
<dbReference type="CDD" id="cd11291">
    <property type="entry name" value="gelsolin_S6_like"/>
    <property type="match status" value="1"/>
</dbReference>
<dbReference type="Pfam" id="PF00626">
    <property type="entry name" value="Gelsolin"/>
    <property type="match status" value="2"/>
</dbReference>
<dbReference type="InterPro" id="IPR029006">
    <property type="entry name" value="ADF-H/Gelsolin-like_dom_sf"/>
</dbReference>
<organism evidence="7 8">
    <name type="scientific">Bagarius yarrelli</name>
    <name type="common">Goonch</name>
    <name type="synonym">Bagrus yarrelli</name>
    <dbReference type="NCBI Taxonomy" id="175774"/>
    <lineage>
        <taxon>Eukaryota</taxon>
        <taxon>Metazoa</taxon>
        <taxon>Chordata</taxon>
        <taxon>Craniata</taxon>
        <taxon>Vertebrata</taxon>
        <taxon>Euteleostomi</taxon>
        <taxon>Actinopterygii</taxon>
        <taxon>Neopterygii</taxon>
        <taxon>Teleostei</taxon>
        <taxon>Ostariophysi</taxon>
        <taxon>Siluriformes</taxon>
        <taxon>Sisoridae</taxon>
        <taxon>Sisorinae</taxon>
        <taxon>Bagarius</taxon>
    </lineage>
</organism>
<evidence type="ECO:0000256" key="2">
    <source>
        <dbReference type="ARBA" id="ARBA00022467"/>
    </source>
</evidence>
<dbReference type="GO" id="GO:0005546">
    <property type="term" value="F:phosphatidylinositol-4,5-bisphosphate binding"/>
    <property type="evidence" value="ECO:0007669"/>
    <property type="project" value="TreeGrafter"/>
</dbReference>
<dbReference type="GO" id="GO:0051014">
    <property type="term" value="P:actin filament severing"/>
    <property type="evidence" value="ECO:0007669"/>
    <property type="project" value="TreeGrafter"/>
</dbReference>
<dbReference type="PRINTS" id="PR00597">
    <property type="entry name" value="GELSOLIN"/>
</dbReference>
<dbReference type="Gene3D" id="3.40.50.1000">
    <property type="entry name" value="HAD superfamily/HAD-like"/>
    <property type="match status" value="1"/>
</dbReference>
<dbReference type="FunFam" id="3.40.20.10:FF:000005">
    <property type="entry name" value="Gelsolin"/>
    <property type="match status" value="1"/>
</dbReference>
<feature type="compositionally biased region" description="Polar residues" evidence="5">
    <location>
        <begin position="591"/>
        <end position="611"/>
    </location>
</feature>
<accession>A0A556TWI5</accession>
<dbReference type="InterPro" id="IPR007123">
    <property type="entry name" value="Gelsolin-like_dom"/>
</dbReference>
<dbReference type="GO" id="GO:0005737">
    <property type="term" value="C:cytoplasm"/>
    <property type="evidence" value="ECO:0007669"/>
    <property type="project" value="TreeGrafter"/>
</dbReference>
<evidence type="ECO:0000313" key="7">
    <source>
        <dbReference type="EMBL" id="TSK98413.1"/>
    </source>
</evidence>
<dbReference type="SUPFAM" id="SSF56784">
    <property type="entry name" value="HAD-like"/>
    <property type="match status" value="1"/>
</dbReference>
<dbReference type="InterPro" id="IPR007122">
    <property type="entry name" value="Villin/Gelsolin"/>
</dbReference>
<dbReference type="SMART" id="SM00153">
    <property type="entry name" value="VHP"/>
    <property type="match status" value="1"/>
</dbReference>
<dbReference type="EMBL" id="VCAZ01000024">
    <property type="protein sequence ID" value="TSK98413.1"/>
    <property type="molecule type" value="Genomic_DNA"/>
</dbReference>
<dbReference type="InterPro" id="IPR003128">
    <property type="entry name" value="Villin_headpiece"/>
</dbReference>
<dbReference type="PROSITE" id="PS51089">
    <property type="entry name" value="HP"/>
    <property type="match status" value="1"/>
</dbReference>
<dbReference type="SUPFAM" id="SSF55753">
    <property type="entry name" value="Actin depolymerizing proteins"/>
    <property type="match status" value="4"/>
</dbReference>
<dbReference type="Gene3D" id="1.10.950.10">
    <property type="entry name" value="Villin headpiece domain"/>
    <property type="match status" value="1"/>
</dbReference>
<dbReference type="SMART" id="SM00577">
    <property type="entry name" value="CPDc"/>
    <property type="match status" value="1"/>
</dbReference>
<feature type="compositionally biased region" description="Polar residues" evidence="5">
    <location>
        <begin position="564"/>
        <end position="574"/>
    </location>
</feature>
<evidence type="ECO:0000256" key="3">
    <source>
        <dbReference type="ARBA" id="ARBA00022737"/>
    </source>
</evidence>
<proteinExistence type="inferred from homology"/>
<keyword evidence="4" id="KW-0009">Actin-binding</keyword>
<gene>
    <name evidence="7" type="ORF">Baya_5327</name>
</gene>
<dbReference type="OrthoDB" id="6375767at2759"/>
<evidence type="ECO:0000256" key="1">
    <source>
        <dbReference type="ARBA" id="ARBA00008418"/>
    </source>
</evidence>
<dbReference type="Pfam" id="PF02209">
    <property type="entry name" value="VHP"/>
    <property type="match status" value="1"/>
</dbReference>
<comment type="similarity">
    <text evidence="1">Belongs to the villin/gelsolin family.</text>
</comment>
<dbReference type="SUPFAM" id="SSF47050">
    <property type="entry name" value="VHP, Villin headpiece domain"/>
    <property type="match status" value="1"/>
</dbReference>
<dbReference type="Proteomes" id="UP000319801">
    <property type="component" value="Unassembled WGS sequence"/>
</dbReference>
<dbReference type="PANTHER" id="PTHR11977:SF30">
    <property type="entry name" value="VILLIN-LIKE PROTEIN"/>
    <property type="match status" value="1"/>
</dbReference>
<dbReference type="InterPro" id="IPR036886">
    <property type="entry name" value="Villin_headpiece_dom_sf"/>
</dbReference>
<dbReference type="SMART" id="SM00262">
    <property type="entry name" value="GEL"/>
    <property type="match status" value="2"/>
</dbReference>
<keyword evidence="8" id="KW-1185">Reference proteome</keyword>
<dbReference type="Gene3D" id="3.40.20.10">
    <property type="entry name" value="Severin"/>
    <property type="match status" value="3"/>
</dbReference>